<dbReference type="RefSeq" id="WP_157983042.1">
    <property type="nucleotide sequence ID" value="NZ_AP019309.1"/>
</dbReference>
<dbReference type="InterPro" id="IPR011050">
    <property type="entry name" value="Pectin_lyase_fold/virulence"/>
</dbReference>
<evidence type="ECO:0000259" key="4">
    <source>
        <dbReference type="Pfam" id="PF12708"/>
    </source>
</evidence>
<dbReference type="PANTHER" id="PTHR31375">
    <property type="match status" value="1"/>
</dbReference>
<accession>A0A3G9J9R9</accession>
<keyword evidence="2" id="KW-0964">Secreted</keyword>
<dbReference type="AlphaFoldDB" id="A0A3G9J9R9"/>
<proteinExistence type="predicted"/>
<name>A0A3G9J9R9_9FIRM</name>
<dbReference type="EMBL" id="AP019309">
    <property type="protein sequence ID" value="BBH27302.1"/>
    <property type="molecule type" value="Genomic_DNA"/>
</dbReference>
<dbReference type="InterPro" id="IPR012334">
    <property type="entry name" value="Pectin_lyas_fold"/>
</dbReference>
<sequence length="227" mass="25209">MKKYIPVITASLLVSAMMSMPVSAKNISVTSFGAKANDKKDDTYAIQRAIDSAPSGATVTIPKGTFYSQQIYLRRNITLKASAKTVMKKKFFAKHPENAFIVFHPLKKGYTGFSKVVIEGGIWDGQIHKDNATNYHKGIEIDHGHNLTIKNMTWKNFSGMHMIEVNAVKNAKIDHVNISHHYFYKGTKRKQNLIGGLAIAFDSAIKGQGTTIPYDHTTCENITVTNC</sequence>
<dbReference type="Gene3D" id="2.160.20.10">
    <property type="entry name" value="Single-stranded right-handed beta-helix, Pectin lyase-like"/>
    <property type="match status" value="1"/>
</dbReference>
<reference evidence="5 6" key="1">
    <citation type="submission" date="2018-11" db="EMBL/GenBank/DDBJ databases">
        <title>Novel Erysipelotrichaceae bacterium isolated from small intestine of a swine.</title>
        <authorList>
            <person name="Kim J.S."/>
            <person name="Choe H."/>
            <person name="Lee Y.R."/>
            <person name="Kim K.M."/>
            <person name="Park D.S."/>
        </authorList>
    </citation>
    <scope>NUCLEOTIDE SEQUENCE [LARGE SCALE GENOMIC DNA]</scope>
    <source>
        <strain evidence="5 6">SG0102</strain>
    </source>
</reference>
<dbReference type="InterPro" id="IPR024535">
    <property type="entry name" value="RHGA/B-epi-like_pectate_lyase"/>
</dbReference>
<gene>
    <name evidence="5" type="ORF">SG0102_22360</name>
</gene>
<feature type="chain" id="PRO_5017944310" description="Rhamnogalacturonase A/B/Epimerase-like pectate lyase domain-containing protein" evidence="3">
    <location>
        <begin position="25"/>
        <end position="227"/>
    </location>
</feature>
<evidence type="ECO:0000313" key="5">
    <source>
        <dbReference type="EMBL" id="BBH27302.1"/>
    </source>
</evidence>
<feature type="domain" description="Rhamnogalacturonase A/B/Epimerase-like pectate lyase" evidence="4">
    <location>
        <begin position="27"/>
        <end position="227"/>
    </location>
</feature>
<protein>
    <recommendedName>
        <fullName evidence="4">Rhamnogalacturonase A/B/Epimerase-like pectate lyase domain-containing protein</fullName>
    </recommendedName>
</protein>
<keyword evidence="3" id="KW-0732">Signal</keyword>
<comment type="subcellular location">
    <subcellularLocation>
        <location evidence="1">Secreted</location>
    </subcellularLocation>
</comment>
<organism evidence="5 6">
    <name type="scientific">Intestinibaculum porci</name>
    <dbReference type="NCBI Taxonomy" id="2487118"/>
    <lineage>
        <taxon>Bacteria</taxon>
        <taxon>Bacillati</taxon>
        <taxon>Bacillota</taxon>
        <taxon>Erysipelotrichia</taxon>
        <taxon>Erysipelotrichales</taxon>
        <taxon>Erysipelotrichaceae</taxon>
        <taxon>Intestinibaculum</taxon>
    </lineage>
</organism>
<evidence type="ECO:0000313" key="6">
    <source>
        <dbReference type="Proteomes" id="UP000268059"/>
    </source>
</evidence>
<evidence type="ECO:0000256" key="1">
    <source>
        <dbReference type="ARBA" id="ARBA00004613"/>
    </source>
</evidence>
<dbReference type="InParanoid" id="A0A3G9J9R9"/>
<dbReference type="Proteomes" id="UP000268059">
    <property type="component" value="Chromosome"/>
</dbReference>
<evidence type="ECO:0000256" key="2">
    <source>
        <dbReference type="ARBA" id="ARBA00022525"/>
    </source>
</evidence>
<dbReference type="OrthoDB" id="2404754at2"/>
<evidence type="ECO:0000256" key="3">
    <source>
        <dbReference type="SAM" id="SignalP"/>
    </source>
</evidence>
<dbReference type="Pfam" id="PF12708">
    <property type="entry name" value="Pect-lyase_RHGA_epim"/>
    <property type="match status" value="1"/>
</dbReference>
<dbReference type="SUPFAM" id="SSF51126">
    <property type="entry name" value="Pectin lyase-like"/>
    <property type="match status" value="1"/>
</dbReference>
<keyword evidence="6" id="KW-1185">Reference proteome</keyword>
<dbReference type="KEGG" id="ebm:SG0102_22360"/>
<feature type="signal peptide" evidence="3">
    <location>
        <begin position="1"/>
        <end position="24"/>
    </location>
</feature>
<dbReference type="GO" id="GO:0005576">
    <property type="term" value="C:extracellular region"/>
    <property type="evidence" value="ECO:0007669"/>
    <property type="project" value="UniProtKB-SubCell"/>
</dbReference>